<dbReference type="InterPro" id="IPR000504">
    <property type="entry name" value="RRM_dom"/>
</dbReference>
<evidence type="ECO:0000313" key="6">
    <source>
        <dbReference type="EMBL" id="RYQ92618.1"/>
    </source>
</evidence>
<dbReference type="Pfam" id="PF00076">
    <property type="entry name" value="RRM_1"/>
    <property type="match status" value="1"/>
</dbReference>
<organism evidence="6 7">
    <name type="scientific">Arachis hypogaea</name>
    <name type="common">Peanut</name>
    <dbReference type="NCBI Taxonomy" id="3818"/>
    <lineage>
        <taxon>Eukaryota</taxon>
        <taxon>Viridiplantae</taxon>
        <taxon>Streptophyta</taxon>
        <taxon>Embryophyta</taxon>
        <taxon>Tracheophyta</taxon>
        <taxon>Spermatophyta</taxon>
        <taxon>Magnoliopsida</taxon>
        <taxon>eudicotyledons</taxon>
        <taxon>Gunneridae</taxon>
        <taxon>Pentapetalae</taxon>
        <taxon>rosids</taxon>
        <taxon>fabids</taxon>
        <taxon>Fabales</taxon>
        <taxon>Fabaceae</taxon>
        <taxon>Papilionoideae</taxon>
        <taxon>50 kb inversion clade</taxon>
        <taxon>dalbergioids sensu lato</taxon>
        <taxon>Dalbergieae</taxon>
        <taxon>Pterocarpus clade</taxon>
        <taxon>Arachis</taxon>
    </lineage>
</organism>
<dbReference type="GO" id="GO:0016020">
    <property type="term" value="C:membrane"/>
    <property type="evidence" value="ECO:0007669"/>
    <property type="project" value="UniProtKB-SubCell"/>
</dbReference>
<feature type="domain" description="RRM" evidence="4">
    <location>
        <begin position="160"/>
        <end position="204"/>
    </location>
</feature>
<name>A0A444XS88_ARAHY</name>
<dbReference type="STRING" id="3818.A0A444XS88"/>
<dbReference type="PANTHER" id="PTHR30060:SF0">
    <property type="entry name" value="COILED-COIL PROTEIN (DUF2040)-RELATED"/>
    <property type="match status" value="1"/>
</dbReference>
<dbReference type="InterPro" id="IPR012677">
    <property type="entry name" value="Nucleotide-bd_a/b_plait_sf"/>
</dbReference>
<evidence type="ECO:0000259" key="5">
    <source>
        <dbReference type="Pfam" id="PF09745"/>
    </source>
</evidence>
<dbReference type="InterPro" id="IPR018612">
    <property type="entry name" value="NSRP1_N"/>
</dbReference>
<dbReference type="GO" id="GO:0000381">
    <property type="term" value="P:regulation of alternative mRNA splicing, via spliceosome"/>
    <property type="evidence" value="ECO:0007669"/>
    <property type="project" value="InterPro"/>
</dbReference>
<gene>
    <name evidence="6" type="ORF">Ahy_B09g098840</name>
</gene>
<keyword evidence="7" id="KW-1185">Reference proteome</keyword>
<evidence type="ECO:0000256" key="3">
    <source>
        <dbReference type="SAM" id="MobiDB-lite"/>
    </source>
</evidence>
<sequence length="309" mass="35531">MSPSPLTAHRSRDSSPLSPRRLPMLAVFASERHRVFADLHWSSPVICSFVGHVKQKQQPKRPPLGAPFGFNDDEDNDVEREVTLQGSKKKTLKDQKKALEEDPTVFDYDGVYDKIKEKCIRPLIQDRKERKVTKKDFLLDFYTILILEGGNMRIELSKELQRHAKVEAKVIYDRESGRSRCFGFVTYSSLEEVNSAIESLDGALFVLLFLKTYEKANISAFSYCDMYILFCPVVLWNHELPLTYDFHNYMLKSMDDEFRDIVGVSFYFSDGFATIYSVAKKLSDELATVVFASLICDLYLARKALVAKR</sequence>
<feature type="domain" description="Nuclear speckle splicing regulatory protein 1 N-terminal" evidence="5">
    <location>
        <begin position="93"/>
        <end position="136"/>
    </location>
</feature>
<evidence type="ECO:0000259" key="4">
    <source>
        <dbReference type="Pfam" id="PF00076"/>
    </source>
</evidence>
<dbReference type="SUPFAM" id="SSF54928">
    <property type="entry name" value="RNA-binding domain, RBD"/>
    <property type="match status" value="1"/>
</dbReference>
<keyword evidence="2" id="KW-0175">Coiled coil</keyword>
<dbReference type="GO" id="GO:0003723">
    <property type="term" value="F:RNA binding"/>
    <property type="evidence" value="ECO:0007669"/>
    <property type="project" value="InterPro"/>
</dbReference>
<feature type="region of interest" description="Disordered" evidence="3">
    <location>
        <begin position="56"/>
        <end position="76"/>
    </location>
</feature>
<dbReference type="InterPro" id="IPR035979">
    <property type="entry name" value="RBD_domain_sf"/>
</dbReference>
<evidence type="ECO:0000256" key="1">
    <source>
        <dbReference type="ARBA" id="ARBA00010126"/>
    </source>
</evidence>
<proteinExistence type="inferred from homology"/>
<dbReference type="EMBL" id="SDMP01000019">
    <property type="protein sequence ID" value="RYQ92618.1"/>
    <property type="molecule type" value="Genomic_DNA"/>
</dbReference>
<evidence type="ECO:0008006" key="8">
    <source>
        <dbReference type="Google" id="ProtNLM"/>
    </source>
</evidence>
<evidence type="ECO:0000256" key="2">
    <source>
        <dbReference type="ARBA" id="ARBA00023054"/>
    </source>
</evidence>
<accession>A0A444XS88</accession>
<protein>
    <recommendedName>
        <fullName evidence="8">RRM domain-containing protein</fullName>
    </recommendedName>
</protein>
<evidence type="ECO:0000313" key="7">
    <source>
        <dbReference type="Proteomes" id="UP000289738"/>
    </source>
</evidence>
<dbReference type="PANTHER" id="PTHR30060">
    <property type="entry name" value="INNER MEMBRANE PROTEIN"/>
    <property type="match status" value="1"/>
</dbReference>
<dbReference type="Proteomes" id="UP000289738">
    <property type="component" value="Chromosome B09"/>
</dbReference>
<dbReference type="AlphaFoldDB" id="A0A444XS88"/>
<dbReference type="Gene3D" id="3.30.70.330">
    <property type="match status" value="1"/>
</dbReference>
<comment type="similarity">
    <text evidence="1">Belongs to the NSRP1 family.</text>
</comment>
<dbReference type="GO" id="GO:0006952">
    <property type="term" value="P:defense response"/>
    <property type="evidence" value="ECO:0007669"/>
    <property type="project" value="UniProtKB-KW"/>
</dbReference>
<dbReference type="Pfam" id="PF09745">
    <property type="entry name" value="NSRP1_N"/>
    <property type="match status" value="1"/>
</dbReference>
<reference evidence="6 7" key="1">
    <citation type="submission" date="2019-01" db="EMBL/GenBank/DDBJ databases">
        <title>Sequencing of cultivated peanut Arachis hypogaea provides insights into genome evolution and oil improvement.</title>
        <authorList>
            <person name="Chen X."/>
        </authorList>
    </citation>
    <scope>NUCLEOTIDE SEQUENCE [LARGE SCALE GENOMIC DNA]</scope>
    <source>
        <strain evidence="7">cv. Fuhuasheng</strain>
        <tissue evidence="6">Leaves</tissue>
    </source>
</reference>
<comment type="caution">
    <text evidence="6">The sequence shown here is derived from an EMBL/GenBank/DDBJ whole genome shotgun (WGS) entry which is preliminary data.</text>
</comment>